<keyword evidence="1" id="KW-1133">Transmembrane helix</keyword>
<accession>A0ABU1GRD9</accession>
<comment type="caution">
    <text evidence="2">The sequence shown here is derived from an EMBL/GenBank/DDBJ whole genome shotgun (WGS) entry which is preliminary data.</text>
</comment>
<dbReference type="Pfam" id="PF05437">
    <property type="entry name" value="AzlD"/>
    <property type="match status" value="1"/>
</dbReference>
<evidence type="ECO:0000313" key="3">
    <source>
        <dbReference type="Proteomes" id="UP001269375"/>
    </source>
</evidence>
<keyword evidence="3" id="KW-1185">Reference proteome</keyword>
<evidence type="ECO:0000256" key="1">
    <source>
        <dbReference type="SAM" id="Phobius"/>
    </source>
</evidence>
<keyword evidence="1" id="KW-0812">Transmembrane</keyword>
<feature type="transmembrane region" description="Helical" evidence="1">
    <location>
        <begin position="6"/>
        <end position="26"/>
    </location>
</feature>
<feature type="transmembrane region" description="Helical" evidence="1">
    <location>
        <begin position="46"/>
        <end position="64"/>
    </location>
</feature>
<protein>
    <submittedName>
        <fullName evidence="2">AzlD domain-containing protein</fullName>
    </submittedName>
</protein>
<dbReference type="InterPro" id="IPR008407">
    <property type="entry name" value="Brnchd-chn_aa_trnsp_AzlD"/>
</dbReference>
<organism evidence="2 3">
    <name type="scientific">Larsenimonas suaedae</name>
    <dbReference type="NCBI Taxonomy" id="1851019"/>
    <lineage>
        <taxon>Bacteria</taxon>
        <taxon>Pseudomonadati</taxon>
        <taxon>Pseudomonadota</taxon>
        <taxon>Gammaproteobacteria</taxon>
        <taxon>Oceanospirillales</taxon>
        <taxon>Halomonadaceae</taxon>
        <taxon>Larsenimonas</taxon>
    </lineage>
</organism>
<keyword evidence="1" id="KW-0472">Membrane</keyword>
<gene>
    <name evidence="2" type="ORF">QC825_00720</name>
</gene>
<evidence type="ECO:0000313" key="2">
    <source>
        <dbReference type="EMBL" id="MDR5894590.1"/>
    </source>
</evidence>
<reference evidence="2 3" key="1">
    <citation type="submission" date="2023-04" db="EMBL/GenBank/DDBJ databases">
        <title>A long-awaited taxogenomic arrangement of the family Halomonadaceae.</title>
        <authorList>
            <person name="De La Haba R."/>
            <person name="Chuvochina M."/>
            <person name="Wittouck S."/>
            <person name="Arahal D.R."/>
            <person name="Sanchez-Porro C."/>
            <person name="Hugenholtz P."/>
            <person name="Ventosa A."/>
        </authorList>
    </citation>
    <scope>NUCLEOTIDE SEQUENCE [LARGE SCALE GENOMIC DNA]</scope>
    <source>
        <strain evidence="2 3">DSM 22428</strain>
    </source>
</reference>
<dbReference type="EMBL" id="JARWAO010000001">
    <property type="protein sequence ID" value="MDR5894590.1"/>
    <property type="molecule type" value="Genomic_DNA"/>
</dbReference>
<dbReference type="Proteomes" id="UP001269375">
    <property type="component" value="Unassembled WGS sequence"/>
</dbReference>
<proteinExistence type="predicted"/>
<sequence length="113" mass="11864">MTTPTLLGAIVVTALGTWAMRALPLLWMQRRRDSSADPTGATPPIWLVRLGPLLIAGLLGTSLVPTSLDAAHLVPVALGLAATIVCWAWVRGLGWPIMAGVAAFALTHVVMMS</sequence>
<feature type="transmembrane region" description="Helical" evidence="1">
    <location>
        <begin position="95"/>
        <end position="112"/>
    </location>
</feature>
<name>A0ABU1GRD9_9GAMM</name>
<dbReference type="RefSeq" id="WP_251593320.1">
    <property type="nucleotide sequence ID" value="NZ_JAMLJI010000002.1"/>
</dbReference>